<evidence type="ECO:0000259" key="3">
    <source>
        <dbReference type="Pfam" id="PF18763"/>
    </source>
</evidence>
<feature type="domain" description="DdrB-like" evidence="3">
    <location>
        <begin position="752"/>
        <end position="861"/>
    </location>
</feature>
<evidence type="ECO:0000313" key="6">
    <source>
        <dbReference type="EMBL" id="EAJ7104191.1"/>
    </source>
</evidence>
<dbReference type="InterPro" id="IPR041092">
    <property type="entry name" value="PBECR1"/>
</dbReference>
<sequence length="1532" mass="175346">MQDSAKSADEVLNSLIKYAKGQGEKGVNNLQKIKDYLGEENNAFLEMQILNKLFKESVVENDRASLRVFDSESFLGRVRELVGENELYERKIGKEFLEELSPSAMPKQISIDEFLNTLENFKNKENFLKHIEKDPKRKDYLNLIEPTLKEPDIAFKKLENGVEKEKFIKKFSDGKDFFYLLATKDNKETILTAFKTDKINTILKEFNTDIIPTFIRQGSKGKAAGTTNEGIITQPLFKSKEAREFLELVEGFHKLYKNDASIAKNLVQGTASQLSTSIATSAEGAIKQKVVKGGFDPIFRLLPDKILFGLFAKQIQGGALRYHLKKALSRSLNYDDFKIKLEKELKRTNFNSNTSRLINEFMQNLDTFNAEKEAKLAKIREEQARIKEEERKRAEEIYQAQEANNLKDILEPSSLKEDFGENFAGYKGKEAIEKLLEEQRGQVKGAFYKEGLGEIDLVWGEITDLEKHKGYGLAHILDKRKSEFVEQGASESEAAQKAAEFAKNEISNIMQNGKIINKANEATRIETQDYRLILKQNWKGEPTKNKWLVTAYMKKEKGESISSSPFTKEDNLSLNSNESIAQNALSADEAISILQSAQAKQVPKELDIEGFLKELESVENKENFISHLSKKEDAKSRLAYLNLVKPTLEEADLILKTKNKNDEPTKEFIKAFQDENKRFFYIVITEQDNEKKLLTAFKTNKLRELKNRIEKARDFGEISFAHRFIKKSPTAENILKQKSLNLTEKLYLKDNDTPLNVEYKIVNKDDIKPSFTLSKTQFRSQKQEDLIKKIKENFNPDLLVNIRGDLKKGNPIITKEGEVISGNHRAAALKELEGENLAKYQNAVKEAFGVELKENEMLVRVADTSEAEIRRFSAASNEGLENNLGEQGVSLFAKYQDKIKALKEAKKPFVADDVYNLKYLVNKALGESSITKENDTSKALFASLAKGRNNTILKALNELEKENLEQVSKVANMFFDNAGAFYNLTHDLDLPKMQNLQNYFSDVLVSAAKADFTRAEDFARLNEDIRAFLDSGDKNAMLKLSPNLVSDLLAKAMGAGFARFARLENPSASLYEFLNGLKKDLLEKGAPDLFSGGKGIKLNERDEFDFAKELILKGQDSEEKFRLYQNLEELKAWSGEQKNTKLNTALKALDEVDESKLSEDQKELLRLFKGEIKSVKIQIKDLKDIYTLNQGSRKEGAKKILIKHYGEEKTGGLSSDELLSLKEVIKKGKINLNSLEIKDDFLRYGYDYEKDGVKLRVVIDEFKDGKKVFDYYSDRNFNHYEQGGYKPDLPTPSEIIPQNAKTSPYPQNADEAVRLETISKQELEQSNPQQSHLSTDESIAQNSEKLPFETQTLDEDKLSGDEVRLLANKIGEKSTMAYFKDYLLKMDKNFHARAKDIIREYYKIEPFRKELENQWENVKAAYKNGEMSLKEFKFLSRYKDEKSFLNQVAGVLWLQNDELVKKRGYTYNEYGEIEEGRGANYYNNLALEYGKAQTALKKWFYYIQKANKQAQRFFNKKELEDLRANEKGTKAR</sequence>
<accession>A0A5L4DCT2</accession>
<protein>
    <recommendedName>
        <fullName evidence="7">DUF3519 domain-containing protein</fullName>
    </recommendedName>
</protein>
<evidence type="ECO:0000256" key="2">
    <source>
        <dbReference type="SAM" id="MobiDB-lite"/>
    </source>
</evidence>
<evidence type="ECO:0000259" key="5">
    <source>
        <dbReference type="Pfam" id="PF18810"/>
    </source>
</evidence>
<dbReference type="Pfam" id="PF18809">
    <property type="entry name" value="PBECR1"/>
    <property type="match status" value="1"/>
</dbReference>
<proteinExistence type="predicted"/>
<comment type="caution">
    <text evidence="6">The sequence shown here is derived from an EMBL/GenBank/DDBJ whole genome shotgun (WGS) entry which is preliminary data.</text>
</comment>
<feature type="region of interest" description="Disordered" evidence="2">
    <location>
        <begin position="1282"/>
        <end position="1308"/>
    </location>
</feature>
<evidence type="ECO:0000259" key="4">
    <source>
        <dbReference type="Pfam" id="PF18809"/>
    </source>
</evidence>
<name>A0A5L4DCT2_CAMUP</name>
<feature type="domain" description="Phage-Barnase-EndoU-ColicinE5/D-RelE-like nuclease" evidence="4">
    <location>
        <begin position="446"/>
        <end position="557"/>
    </location>
</feature>
<dbReference type="EMBL" id="AACABH010000005">
    <property type="protein sequence ID" value="EAJ7104191.1"/>
    <property type="molecule type" value="Genomic_DNA"/>
</dbReference>
<organism evidence="6">
    <name type="scientific">Campylobacter upsaliensis</name>
    <dbReference type="NCBI Taxonomy" id="28080"/>
    <lineage>
        <taxon>Bacteria</taxon>
        <taxon>Pseudomonadati</taxon>
        <taxon>Campylobacterota</taxon>
        <taxon>Epsilonproteobacteria</taxon>
        <taxon>Campylobacterales</taxon>
        <taxon>Campylobacteraceae</taxon>
        <taxon>Campylobacter</taxon>
    </lineage>
</organism>
<dbReference type="InterPro" id="IPR041110">
    <property type="entry name" value="PBECR2"/>
</dbReference>
<feature type="domain" description="Phage-Barnase-EndoU-ColicinE5/D-RelE like nuclease 2" evidence="5">
    <location>
        <begin position="621"/>
        <end position="711"/>
    </location>
</feature>
<feature type="compositionally biased region" description="Polar residues" evidence="2">
    <location>
        <begin position="1324"/>
        <end position="1344"/>
    </location>
</feature>
<dbReference type="Pfam" id="PF18763">
    <property type="entry name" value="ddrB-ParB"/>
    <property type="match status" value="1"/>
</dbReference>
<evidence type="ECO:0008006" key="7">
    <source>
        <dbReference type="Google" id="ProtNLM"/>
    </source>
</evidence>
<feature type="domain" description="Phage-Barnase-EndoU-ColicinE5/D-RelE like nuclease 2" evidence="5">
    <location>
        <begin position="125"/>
        <end position="197"/>
    </location>
</feature>
<dbReference type="Pfam" id="PF18810">
    <property type="entry name" value="PBECR2"/>
    <property type="match status" value="2"/>
</dbReference>
<dbReference type="InterPro" id="IPR041398">
    <property type="entry name" value="DdrB_dom"/>
</dbReference>
<feature type="non-terminal residue" evidence="6">
    <location>
        <position position="1532"/>
    </location>
</feature>
<evidence type="ECO:0000256" key="1">
    <source>
        <dbReference type="SAM" id="Coils"/>
    </source>
</evidence>
<reference evidence="6" key="1">
    <citation type="submission" date="2018-05" db="EMBL/GenBank/DDBJ databases">
        <authorList>
            <consortium name="PulseNet: The National Subtyping Network for Foodborne Disease Surveillance"/>
            <person name="Tarr C.L."/>
            <person name="Trees E."/>
            <person name="Katz L.S."/>
            <person name="Carleton-Romer H.A."/>
            <person name="Stroika S."/>
            <person name="Kucerova Z."/>
            <person name="Roache K.F."/>
            <person name="Sabol A.L."/>
            <person name="Besser J."/>
            <person name="Gerner-Smidt P."/>
        </authorList>
    </citation>
    <scope>NUCLEOTIDE SEQUENCE</scope>
    <source>
        <strain evidence="6">D2813</strain>
    </source>
</reference>
<feature type="region of interest" description="Disordered" evidence="2">
    <location>
        <begin position="1322"/>
        <end position="1353"/>
    </location>
</feature>
<keyword evidence="1" id="KW-0175">Coiled coil</keyword>
<feature type="coiled-coil region" evidence="1">
    <location>
        <begin position="362"/>
        <end position="406"/>
    </location>
</feature>
<gene>
    <name evidence="6" type="ORF">YZ54_01545</name>
</gene>